<dbReference type="EMBL" id="LSEF01000037">
    <property type="protein sequence ID" value="OAF17939.1"/>
    <property type="molecule type" value="Genomic_DNA"/>
</dbReference>
<dbReference type="Proteomes" id="UP000077173">
    <property type="component" value="Unassembled WGS sequence"/>
</dbReference>
<evidence type="ECO:0000256" key="1">
    <source>
        <dbReference type="ARBA" id="ARBA00023172"/>
    </source>
</evidence>
<dbReference type="SUPFAM" id="SSF56349">
    <property type="entry name" value="DNA breaking-rejoining enzymes"/>
    <property type="match status" value="1"/>
</dbReference>
<reference evidence="3 4" key="1">
    <citation type="submission" date="2016-02" db="EMBL/GenBank/DDBJ databases">
        <title>Draft genome sequence of the strain BR 10247T Bradyrhizobium neotropicale isolated from nodules of Centrolobium paraense.</title>
        <authorList>
            <person name="Simoes-Araujo J.L."/>
            <person name="Barauna A.C."/>
            <person name="Silva K."/>
            <person name="Zilli J.E."/>
        </authorList>
    </citation>
    <scope>NUCLEOTIDE SEQUENCE [LARGE SCALE GENOMIC DNA]</scope>
    <source>
        <strain evidence="3 4">BR 10247</strain>
    </source>
</reference>
<accession>A0A176ZBI9</accession>
<name>A0A176ZBI9_9BRAD</name>
<dbReference type="InterPro" id="IPR013762">
    <property type="entry name" value="Integrase-like_cat_sf"/>
</dbReference>
<sequence>MLKDGRRFGSLHVKSISAGAVDRLYEKLKVGANGRTRHRSALLSMTVCKRAWDVAHRIHPSVVPASNPFKGLEIEYQPRQNRSATLAELNQFVAAADADGSPSLGAAAMIAFYWLVREEDIFGRFAWSDYRPADRPDHVLAWHHKNRKTEKVAIPLFDVDGTALWPEMMTRLEVVKRTGTLIVMRDNPDRRKKVHLPWMTGGRNPMRYVQAEVRRICQAAGLPDDLTFTSFRHGGHTDGADSGLTDAQMRALGAHKSTAALLRYAKDTETQRQIAGRKRLKSRTERGNLSE</sequence>
<keyword evidence="4" id="KW-1185">Reference proteome</keyword>
<dbReference type="GO" id="GO:0006310">
    <property type="term" value="P:DNA recombination"/>
    <property type="evidence" value="ECO:0007669"/>
    <property type="project" value="UniProtKB-KW"/>
</dbReference>
<evidence type="ECO:0000313" key="4">
    <source>
        <dbReference type="Proteomes" id="UP000077173"/>
    </source>
</evidence>
<dbReference type="GO" id="GO:0015074">
    <property type="term" value="P:DNA integration"/>
    <property type="evidence" value="ECO:0007669"/>
    <property type="project" value="InterPro"/>
</dbReference>
<evidence type="ECO:0008006" key="5">
    <source>
        <dbReference type="Google" id="ProtNLM"/>
    </source>
</evidence>
<evidence type="ECO:0000256" key="2">
    <source>
        <dbReference type="SAM" id="MobiDB-lite"/>
    </source>
</evidence>
<dbReference type="RefSeq" id="WP_145927530.1">
    <property type="nucleotide sequence ID" value="NZ_LSEF01000037.1"/>
</dbReference>
<keyword evidence="1" id="KW-0233">DNA recombination</keyword>
<organism evidence="3 4">
    <name type="scientific">Bradyrhizobium neotropicale</name>
    <dbReference type="NCBI Taxonomy" id="1497615"/>
    <lineage>
        <taxon>Bacteria</taxon>
        <taxon>Pseudomonadati</taxon>
        <taxon>Pseudomonadota</taxon>
        <taxon>Alphaproteobacteria</taxon>
        <taxon>Hyphomicrobiales</taxon>
        <taxon>Nitrobacteraceae</taxon>
        <taxon>Bradyrhizobium</taxon>
    </lineage>
</organism>
<feature type="compositionally biased region" description="Basic and acidic residues" evidence="2">
    <location>
        <begin position="282"/>
        <end position="291"/>
    </location>
</feature>
<dbReference type="GO" id="GO:0003677">
    <property type="term" value="F:DNA binding"/>
    <property type="evidence" value="ECO:0007669"/>
    <property type="project" value="InterPro"/>
</dbReference>
<dbReference type="Gene3D" id="1.10.443.10">
    <property type="entry name" value="Intergrase catalytic core"/>
    <property type="match status" value="1"/>
</dbReference>
<gene>
    <name evidence="3" type="ORF">AXW67_05290</name>
</gene>
<comment type="caution">
    <text evidence="3">The sequence shown here is derived from an EMBL/GenBank/DDBJ whole genome shotgun (WGS) entry which is preliminary data.</text>
</comment>
<proteinExistence type="predicted"/>
<protein>
    <recommendedName>
        <fullName evidence="5">Tyr recombinase domain-containing protein</fullName>
    </recommendedName>
</protein>
<dbReference type="AlphaFoldDB" id="A0A176ZBI9"/>
<dbReference type="InterPro" id="IPR011010">
    <property type="entry name" value="DNA_brk_join_enz"/>
</dbReference>
<feature type="region of interest" description="Disordered" evidence="2">
    <location>
        <begin position="271"/>
        <end position="291"/>
    </location>
</feature>
<evidence type="ECO:0000313" key="3">
    <source>
        <dbReference type="EMBL" id="OAF17939.1"/>
    </source>
</evidence>